<organism evidence="2">
    <name type="scientific">Anopheles darlingi</name>
    <name type="common">Mosquito</name>
    <dbReference type="NCBI Taxonomy" id="43151"/>
    <lineage>
        <taxon>Eukaryota</taxon>
        <taxon>Metazoa</taxon>
        <taxon>Ecdysozoa</taxon>
        <taxon>Arthropoda</taxon>
        <taxon>Hexapoda</taxon>
        <taxon>Insecta</taxon>
        <taxon>Pterygota</taxon>
        <taxon>Neoptera</taxon>
        <taxon>Endopterygota</taxon>
        <taxon>Diptera</taxon>
        <taxon>Nematocera</taxon>
        <taxon>Culicoidea</taxon>
        <taxon>Culicidae</taxon>
        <taxon>Anophelinae</taxon>
        <taxon>Anopheles</taxon>
    </lineage>
</organism>
<keyword evidence="1" id="KW-0472">Membrane</keyword>
<keyword evidence="1" id="KW-0812">Transmembrane</keyword>
<accession>A0A2M4DFV8</accession>
<dbReference type="EMBL" id="GGFL01012255">
    <property type="protein sequence ID" value="MBW76433.1"/>
    <property type="molecule type" value="Transcribed_RNA"/>
</dbReference>
<sequence>MVDTVAAAAAAAAAASDVVAVAAAVLLPSLVAPLLGGFMFLFRRCCRARMRLGLFCTITASADAITPLARYVKLCQKVPLTGQTTTTIATVQRHDGKLIRGSGWLSFALHFRKLGRTNKLFRTAQWHSITRKWR</sequence>
<keyword evidence="1" id="KW-1133">Transmembrane helix</keyword>
<feature type="transmembrane region" description="Helical" evidence="1">
    <location>
        <begin position="25"/>
        <end position="42"/>
    </location>
</feature>
<evidence type="ECO:0000313" key="2">
    <source>
        <dbReference type="EMBL" id="MBW76433.1"/>
    </source>
</evidence>
<evidence type="ECO:0000256" key="1">
    <source>
        <dbReference type="SAM" id="Phobius"/>
    </source>
</evidence>
<protein>
    <submittedName>
        <fullName evidence="2">Uncharacterized protein</fullName>
    </submittedName>
</protein>
<dbReference type="AlphaFoldDB" id="A0A2M4DFV8"/>
<reference evidence="2" key="1">
    <citation type="submission" date="2018-01" db="EMBL/GenBank/DDBJ databases">
        <title>An insight into the sialome of Amazonian anophelines.</title>
        <authorList>
            <person name="Ribeiro J.M."/>
            <person name="Scarpassa V."/>
            <person name="Calvo E."/>
        </authorList>
    </citation>
    <scope>NUCLEOTIDE SEQUENCE</scope>
</reference>
<proteinExistence type="predicted"/>
<name>A0A2M4DFV8_ANODA</name>